<dbReference type="PANTHER" id="PTHR13500">
    <property type="entry name" value="NUCLEOLAR PRERIBOSOMAL-ASSOCIATED PROTEIN 1"/>
    <property type="match status" value="1"/>
</dbReference>
<dbReference type="GO" id="GO:0000466">
    <property type="term" value="P:maturation of 5.8S rRNA from tricistronic rRNA transcript (SSU-rRNA, 5.8S rRNA, LSU-rRNA)"/>
    <property type="evidence" value="ECO:0007669"/>
    <property type="project" value="TreeGrafter"/>
</dbReference>
<feature type="domain" description="URB1 C-terminal" evidence="3">
    <location>
        <begin position="2119"/>
        <end position="2309"/>
    </location>
</feature>
<dbReference type="PANTHER" id="PTHR13500:SF0">
    <property type="entry name" value="NUCLEOLAR PRE-RIBOSOMAL-ASSOCIATED PROTEIN 1"/>
    <property type="match status" value="1"/>
</dbReference>
<dbReference type="InterPro" id="IPR021714">
    <property type="entry name" value="URB1_N"/>
</dbReference>
<feature type="compositionally biased region" description="Basic and acidic residues" evidence="1">
    <location>
        <begin position="34"/>
        <end position="51"/>
    </location>
</feature>
<accession>A0A9D4U7R0</accession>
<gene>
    <name evidence="4" type="ORF">GOP47_0021429</name>
</gene>
<dbReference type="GO" id="GO:0000463">
    <property type="term" value="P:maturation of LSU-rRNA from tricistronic rRNA transcript (SSU-rRNA, 5.8S rRNA, LSU-rRNA)"/>
    <property type="evidence" value="ECO:0007669"/>
    <property type="project" value="TreeGrafter"/>
</dbReference>
<dbReference type="InterPro" id="IPR032436">
    <property type="entry name" value="URB1_C"/>
</dbReference>
<evidence type="ECO:0000313" key="5">
    <source>
        <dbReference type="Proteomes" id="UP000886520"/>
    </source>
</evidence>
<dbReference type="SUPFAM" id="SSF48371">
    <property type="entry name" value="ARM repeat"/>
    <property type="match status" value="1"/>
</dbReference>
<dbReference type="Proteomes" id="UP000886520">
    <property type="component" value="Chromosome 21"/>
</dbReference>
<organism evidence="4 5">
    <name type="scientific">Adiantum capillus-veneris</name>
    <name type="common">Maidenhair fern</name>
    <dbReference type="NCBI Taxonomy" id="13818"/>
    <lineage>
        <taxon>Eukaryota</taxon>
        <taxon>Viridiplantae</taxon>
        <taxon>Streptophyta</taxon>
        <taxon>Embryophyta</taxon>
        <taxon>Tracheophyta</taxon>
        <taxon>Polypodiopsida</taxon>
        <taxon>Polypodiidae</taxon>
        <taxon>Polypodiales</taxon>
        <taxon>Pteridineae</taxon>
        <taxon>Pteridaceae</taxon>
        <taxon>Vittarioideae</taxon>
        <taxon>Adiantum</taxon>
    </lineage>
</organism>
<dbReference type="InterPro" id="IPR016024">
    <property type="entry name" value="ARM-type_fold"/>
</dbReference>
<feature type="compositionally biased region" description="Low complexity" evidence="1">
    <location>
        <begin position="1"/>
        <end position="18"/>
    </location>
</feature>
<proteinExistence type="predicted"/>
<feature type="region of interest" description="Disordered" evidence="1">
    <location>
        <begin position="1"/>
        <end position="51"/>
    </location>
</feature>
<comment type="caution">
    <text evidence="4">The sequence shown here is derived from an EMBL/GenBank/DDBJ whole genome shotgun (WGS) entry which is preliminary data.</text>
</comment>
<dbReference type="EMBL" id="JABFUD020000021">
    <property type="protein sequence ID" value="KAI5062882.1"/>
    <property type="molecule type" value="Genomic_DNA"/>
</dbReference>
<feature type="domain" description="URB1 N-terminal" evidence="2">
    <location>
        <begin position="116"/>
        <end position="438"/>
    </location>
</feature>
<evidence type="ECO:0000313" key="4">
    <source>
        <dbReference type="EMBL" id="KAI5062882.1"/>
    </source>
</evidence>
<name>A0A9D4U7R0_ADICA</name>
<dbReference type="OrthoDB" id="72892at2759"/>
<evidence type="ECO:0000259" key="3">
    <source>
        <dbReference type="Pfam" id="PF16201"/>
    </source>
</evidence>
<protein>
    <recommendedName>
        <fullName evidence="6">Nucleolar pre-ribosomal-associated protein 1</fullName>
    </recommendedName>
</protein>
<feature type="compositionally biased region" description="Basic and acidic residues" evidence="1">
    <location>
        <begin position="633"/>
        <end position="652"/>
    </location>
</feature>
<dbReference type="GO" id="GO:0005730">
    <property type="term" value="C:nucleolus"/>
    <property type="evidence" value="ECO:0007669"/>
    <property type="project" value="TreeGrafter"/>
</dbReference>
<reference evidence="4" key="1">
    <citation type="submission" date="2021-01" db="EMBL/GenBank/DDBJ databases">
        <title>Adiantum capillus-veneris genome.</title>
        <authorList>
            <person name="Fang Y."/>
            <person name="Liao Q."/>
        </authorList>
    </citation>
    <scope>NUCLEOTIDE SEQUENCE</scope>
    <source>
        <strain evidence="4">H3</strain>
        <tissue evidence="4">Leaf</tissue>
    </source>
</reference>
<dbReference type="InterPro" id="IPR039844">
    <property type="entry name" value="URB1"/>
</dbReference>
<dbReference type="Pfam" id="PF16201">
    <property type="entry name" value="NopRA1"/>
    <property type="match status" value="1"/>
</dbReference>
<dbReference type="Pfam" id="PF11707">
    <property type="entry name" value="Npa1"/>
    <property type="match status" value="1"/>
</dbReference>
<evidence type="ECO:0000256" key="1">
    <source>
        <dbReference type="SAM" id="MobiDB-lite"/>
    </source>
</evidence>
<keyword evidence="5" id="KW-1185">Reference proteome</keyword>
<feature type="region of interest" description="Disordered" evidence="1">
    <location>
        <begin position="615"/>
        <end position="652"/>
    </location>
</feature>
<evidence type="ECO:0000259" key="2">
    <source>
        <dbReference type="Pfam" id="PF11707"/>
    </source>
</evidence>
<evidence type="ECO:0008006" key="6">
    <source>
        <dbReference type="Google" id="ProtNLM"/>
    </source>
</evidence>
<sequence>MDELGSPSSKRLRLSSSSTQEIAEELQFDSSGDVEAKEWRETRQSEAKEQVKEDAELEVKLSGRMRLEDLDERIKNALTGITSKHPREALVAFRQLLQGDDGGNLLCQYVLLSPKCTEIVSIWSSESGKEYAVPLLQLFEELLKHPVGKMDESLLTDPSRQLLQVVRLRLDKVARLIISTKLKDIYANLTSGERSRQCAALHLLASIVKRGNMLASEVAITFDFNLNVLPNLARPPKPKKREVQSSHKWSTRSAFIDFAISFLEVCQAALLRWVLQIRPLYGGVLHKLANDDESTIIHVLKVFQLKVLDASAMVPAGLQSAVFGDSALEQMAAISSDVLRPEAAGVAHDILLQLCTDASHGICPEPALVWGATSGKAGNFGGGHGRLVRLMVKLRATEVQNHRDLLLSIAAKRPTLVANYFDFFPYSLEPRDTNSWFAAAALISDIILVSQAAPPLEPLATQGLPPPTIDSPLPQAILRSALPRTLTRLTINRGLLHANMLVKHVCLRMLSEVLSAGEFYLCSINKAQTTFQQKFDIGESRLDAITTKSEGGLDACVDMETLRFDSNPDDLEPHDCEELDAHHKWLEFGKHFENELRSVLPDPQVLFSLLSLKPSSSDDPSGIKGTKGSLEAGRNDEPMVNMERDDSHASGVDNREEDLVTLTESGEAKLVDVWNADENLVQSGELEDVGGFLNAKLLEVLATYQGIMPMAIVDSSFDVFKLMPDDPDCLTLSQQKALLKLLLAASGNPCRRGAGFRPRVGFENLHSRHLYRYLKPILKFTLGSRIKWIKQQWQLLAYRAMICCGAFENNSSEIGVWLQFLPFCDNVVLSFLCDAVETVGRNVDKYVDTLVSIIHSNSKQENQFAVLQFGPLVVCILDKCLRVLASASKNLKIFQRTSVCIYVANALSLLLQSQVHPQILSLVLDALLSSRLEGSSADTTGFRSEWTPLQNLLLYARWHQKRDEISFMNADFFQLQSGSLAKALKVCTGDTTSSPEAKALALSSCLQCVPPQELADNFPLLMEIFFSVFKGRLPVLVGLCGAYRSLLSAISKLWPEFLKEALLSASGLAHSMHGTESMNALPERARLPLSSHGRPENDDTLSAGVSNIPSFAFSVFLLGLPFAVIFPALASSHEVELWGSPHLQSILQVALSEVSPRLWLCTANLILYWVENFWELQCKKFLTTKCQLEVCFSLLKLMILPAEKHGWLALLQADVDTSTELDVIVEFLQGVLTHPVMNAQFEAAKYPSPTAPSDCDEGKTMIDELLVPQVVEQWFQKGACGLSLHLTHTVAIFKELLQWAAEPPSRDYPGAFQKDCQSLQRVVLSSCKPFLSEVFLAAKTAVAKTEQAGRFFPNVPVYLAFTFSSYIDINLLAELSCTLLSEELTEKVINLGTSSVSMPCHTVGLYFTTLTFKRVASLLQRGNLQQIAMPQQILLQNLYQKVLHIVLKTPFDMAFSCLYSGLEAHGSYGYLSSDEWAETSSAAVPLGYIYKTPLELLAHLMTGINKTKAKIILHLIQSSQCYLAVFAEALLCNLGVTNLPLLRLAPLVSGPLLPQPLRANAEYTFQDKILLLPSVNWLVNVIMGQGQMTSFKAVQQILSFYSMIVVEILKDWNIFGTGLDMAELSPFLESKEHYDNFIRLFGSTTPGQVVLIFKHCLASHLFSAAEKENFFSVMVEKSYPLLDLSVGHIDGLSVEATLKLISVITAKSMLAKFLLLSDIHEANTGSIQSVADRSKTSEVIMVFISTLCALFDQKFSESSQDKDGVLEVTGVQISLSKHKLLQVLERNLLENLRSILNATVSVQLEAQHMSALKKFTKFVLRYRYGQSLPMQVLRLYAFRMVHVPDFCRRYAAYGFNLLVGHSQFASTLLSPGVNVGIGSYSGNDFNSKSLSSILSVLKTPTTQSVMSKSMSGADSKKTGDPKLELLKFLRLLYYLKQQSATFDTSMEQTVDSIELLSLLLAAYGASLSKTDKENLLLMQDMESVEGASFCGLVGMDYLWGGAALKWRQINKKVEHGADATRFSDKDTSREARKRCFKEGVPLDPTKCALSILFFPLQRSVSRTMMLDGSEKEEKQSDPESAERLLHDAGYDPCFILPFALHSLSSGWIDANEFVQKGLLAIALMSTASAEEDMRKLGYEILAKFLTVLEECPSFKGKPQIKLLLVFVKNSVLEPWQRMPSVAALFAAEASCILMTPSDVHYPIINKILFRTTCLDLETIPLFKPMFGSGTVYFRADRSWILRLLAFGLRTSFDTHVYRRRFILEILMSFYGSPLGDRYTREWILQILYRASKLRSFAQYLVEHCGLLSWLTTIFCSNGTAKSGEYAGGISTEIAFQALQIFENTLQWRSIKRWLISEGFEELSKMVMLLHYALVETSSFGEPAMVIKPYLRIIGTAFQLSQVRRKFQSHCNFSLAEILALVHFAETEKACTHETRILALRTILECQPPACHSIQDRFLLWKMGMWSLSLALRDFYNLPYALDNNGNANVEESSTIMGNSKDLITMVLQWVTASLILGESDKAILQGPPTAWTFFCGTTRTEDCGSASESDINKSLLKLLIHQQSMLGTAGTNASAVCAALLLLPSIEGSCGTFMKDFQDFIEWPLRQLSPPCELEASWRWRPSQTMPRQSSFEYETCQLLFALFQRMLFIKESSELHNMVEQLQLGLLSLVKRQDTCHSAHVVPTSVELWKHLKKLFQLADNNGQRTGECGIKT</sequence>